<gene>
    <name evidence="2" type="ORF">ECRASSUSDP1_LOCUS13392</name>
</gene>
<feature type="transmembrane region" description="Helical" evidence="1">
    <location>
        <begin position="224"/>
        <end position="247"/>
    </location>
</feature>
<keyword evidence="1" id="KW-1133">Transmembrane helix</keyword>
<dbReference type="Proteomes" id="UP001295684">
    <property type="component" value="Unassembled WGS sequence"/>
</dbReference>
<keyword evidence="1" id="KW-0472">Membrane</keyword>
<protein>
    <recommendedName>
        <fullName evidence="4">EamA domain-containing protein</fullName>
    </recommendedName>
</protein>
<dbReference type="InterPro" id="IPR037185">
    <property type="entry name" value="EmrE-like"/>
</dbReference>
<dbReference type="EMBL" id="CAMPGE010013327">
    <property type="protein sequence ID" value="CAI2372065.1"/>
    <property type="molecule type" value="Genomic_DNA"/>
</dbReference>
<feature type="transmembrane region" description="Helical" evidence="1">
    <location>
        <begin position="123"/>
        <end position="147"/>
    </location>
</feature>
<accession>A0AAD1URP2</accession>
<feature type="transmembrane region" description="Helical" evidence="1">
    <location>
        <begin position="319"/>
        <end position="342"/>
    </location>
</feature>
<keyword evidence="1" id="KW-0812">Transmembrane</keyword>
<evidence type="ECO:0000313" key="2">
    <source>
        <dbReference type="EMBL" id="CAI2372065.1"/>
    </source>
</evidence>
<evidence type="ECO:0008006" key="4">
    <source>
        <dbReference type="Google" id="ProtNLM"/>
    </source>
</evidence>
<feature type="transmembrane region" description="Helical" evidence="1">
    <location>
        <begin position="348"/>
        <end position="368"/>
    </location>
</feature>
<dbReference type="SUPFAM" id="SSF103481">
    <property type="entry name" value="Multidrug resistance efflux transporter EmrE"/>
    <property type="match status" value="1"/>
</dbReference>
<reference evidence="2" key="1">
    <citation type="submission" date="2023-07" db="EMBL/GenBank/DDBJ databases">
        <authorList>
            <consortium name="AG Swart"/>
            <person name="Singh M."/>
            <person name="Singh A."/>
            <person name="Seah K."/>
            <person name="Emmerich C."/>
        </authorList>
    </citation>
    <scope>NUCLEOTIDE SEQUENCE</scope>
    <source>
        <strain evidence="2">DP1</strain>
    </source>
</reference>
<feature type="transmembrane region" description="Helical" evidence="1">
    <location>
        <begin position="41"/>
        <end position="61"/>
    </location>
</feature>
<feature type="transmembrane region" description="Helical" evidence="1">
    <location>
        <begin position="159"/>
        <end position="176"/>
    </location>
</feature>
<comment type="caution">
    <text evidence="2">The sequence shown here is derived from an EMBL/GenBank/DDBJ whole genome shotgun (WGS) entry which is preliminary data.</text>
</comment>
<name>A0AAD1URP2_EUPCR</name>
<keyword evidence="3" id="KW-1185">Reference proteome</keyword>
<feature type="transmembrane region" description="Helical" evidence="1">
    <location>
        <begin position="67"/>
        <end position="86"/>
    </location>
</feature>
<sequence>MENTSADYKRLVSQTEGDLHQELLPKQTEISPHTFDQTKSIIFALLTGLFFALHNLTLGSLTRLGYLARSNTGLGIGIGAVIYYSYQFVDKRRKNQAFFDWEKSVFRNQNPQVSIKHRGKFEYWILAGVIAMALISIGSGLIVIVSFKLALEGGMNQGVITAIYGTTPFIISIMFYIKFGETLKISQLIGMVFMIFCITMIGFLRAPSAEAITQADYNPNGVAIALILSMICPFFFALDGLIIRLLCMKFRVNPNELSQAAHLCQGGIVIIGTLLGYLVDNYKYEFIWLDFLQMVLAGIIVNFGGACLSISVSLGNVGVGYSLINSQVIIFILLAALLLGQIPTTIEIVAVAFGIVGSCIMSLGPEIYNKLIRIINTRLQE</sequence>
<feature type="transmembrane region" description="Helical" evidence="1">
    <location>
        <begin position="291"/>
        <end position="312"/>
    </location>
</feature>
<feature type="transmembrane region" description="Helical" evidence="1">
    <location>
        <begin position="188"/>
        <end position="204"/>
    </location>
</feature>
<proteinExistence type="predicted"/>
<feature type="transmembrane region" description="Helical" evidence="1">
    <location>
        <begin position="259"/>
        <end position="279"/>
    </location>
</feature>
<dbReference type="AlphaFoldDB" id="A0AAD1URP2"/>
<evidence type="ECO:0000256" key="1">
    <source>
        <dbReference type="SAM" id="Phobius"/>
    </source>
</evidence>
<organism evidence="2 3">
    <name type="scientific">Euplotes crassus</name>
    <dbReference type="NCBI Taxonomy" id="5936"/>
    <lineage>
        <taxon>Eukaryota</taxon>
        <taxon>Sar</taxon>
        <taxon>Alveolata</taxon>
        <taxon>Ciliophora</taxon>
        <taxon>Intramacronucleata</taxon>
        <taxon>Spirotrichea</taxon>
        <taxon>Hypotrichia</taxon>
        <taxon>Euplotida</taxon>
        <taxon>Euplotidae</taxon>
        <taxon>Moneuplotes</taxon>
    </lineage>
</organism>
<evidence type="ECO:0000313" key="3">
    <source>
        <dbReference type="Proteomes" id="UP001295684"/>
    </source>
</evidence>